<dbReference type="InterPro" id="IPR010869">
    <property type="entry name" value="DUF1501"/>
</dbReference>
<evidence type="ECO:0000313" key="1">
    <source>
        <dbReference type="EMBL" id="ETW98096.1"/>
    </source>
</evidence>
<sequence length="375" mass="41230">MPSDKKRALVVIQLAGANDALNTIIPYTNGLYYDFRPNISIPAEDVLSINDELGFNPNLEPIKGLWDQGRVAIINGIGYPQPDRSHFRSMDIWHTAEPTTVGKEGWLGRVIRELDPNGDNVLTGVNFGRGLPRSLALRGVPVASVGNLATYGLFPEVDDTARKQNVLDAFGKMYGGDVKDEVMAYLGQNGRDALHGADILRTAPEQYTSTVEYPENPIAQNLKSVAQVMFAELGTQIYYTTYGSFDTHGGELIAHTKLWQDVSGAVSAFYQDLEANGWENDATILIWTEFGRRIRDNGTGTDHGSGGSAFVIGGTVQGGLYGEYPSLKPEDQLEGDLHFNNDFRSTYSTLAERWFGLEPAPIVNGHFEQFEFLTA</sequence>
<dbReference type="PANTHER" id="PTHR43737:SF1">
    <property type="entry name" value="DUF1501 DOMAIN-CONTAINING PROTEIN"/>
    <property type="match status" value="1"/>
</dbReference>
<comment type="caution">
    <text evidence="1">The sequence shown here is derived from an EMBL/GenBank/DDBJ whole genome shotgun (WGS) entry which is preliminary data.</text>
</comment>
<dbReference type="Proteomes" id="UP000019141">
    <property type="component" value="Unassembled WGS sequence"/>
</dbReference>
<reference evidence="1 2" key="1">
    <citation type="journal article" date="2014" name="Nature">
        <title>An environmental bacterial taxon with a large and distinct metabolic repertoire.</title>
        <authorList>
            <person name="Wilson M.C."/>
            <person name="Mori T."/>
            <person name="Ruckert C."/>
            <person name="Uria A.R."/>
            <person name="Helf M.J."/>
            <person name="Takada K."/>
            <person name="Gernert C."/>
            <person name="Steffens U.A."/>
            <person name="Heycke N."/>
            <person name="Schmitt S."/>
            <person name="Rinke C."/>
            <person name="Helfrich E.J."/>
            <person name="Brachmann A.O."/>
            <person name="Gurgui C."/>
            <person name="Wakimoto T."/>
            <person name="Kracht M."/>
            <person name="Crusemann M."/>
            <person name="Hentschel U."/>
            <person name="Abe I."/>
            <person name="Matsunaga S."/>
            <person name="Kalinowski J."/>
            <person name="Takeyama H."/>
            <person name="Piel J."/>
        </authorList>
    </citation>
    <scope>NUCLEOTIDE SEQUENCE [LARGE SCALE GENOMIC DNA]</scope>
    <source>
        <strain evidence="2">TSY1</strain>
    </source>
</reference>
<dbReference type="EMBL" id="AZHW01000587">
    <property type="protein sequence ID" value="ETW98096.1"/>
    <property type="molecule type" value="Genomic_DNA"/>
</dbReference>
<dbReference type="HOGENOM" id="CLU_032896_2_0_7"/>
<gene>
    <name evidence="1" type="ORF">ETSY1_20185</name>
</gene>
<evidence type="ECO:0008006" key="3">
    <source>
        <dbReference type="Google" id="ProtNLM"/>
    </source>
</evidence>
<dbReference type="PANTHER" id="PTHR43737">
    <property type="entry name" value="BLL7424 PROTEIN"/>
    <property type="match status" value="1"/>
</dbReference>
<name>W4LL68_ENTF1</name>
<keyword evidence="2" id="KW-1185">Reference proteome</keyword>
<proteinExistence type="predicted"/>
<evidence type="ECO:0000313" key="2">
    <source>
        <dbReference type="Proteomes" id="UP000019141"/>
    </source>
</evidence>
<dbReference type="AlphaFoldDB" id="W4LL68"/>
<protein>
    <recommendedName>
        <fullName evidence="3">DUF1501 domain-containing protein</fullName>
    </recommendedName>
</protein>
<accession>W4LL68</accession>
<organism evidence="1 2">
    <name type="scientific">Entotheonella factor</name>
    <dbReference type="NCBI Taxonomy" id="1429438"/>
    <lineage>
        <taxon>Bacteria</taxon>
        <taxon>Pseudomonadati</taxon>
        <taxon>Nitrospinota/Tectimicrobiota group</taxon>
        <taxon>Candidatus Tectimicrobiota</taxon>
        <taxon>Candidatus Entotheonellia</taxon>
        <taxon>Candidatus Entotheonellales</taxon>
        <taxon>Candidatus Entotheonellaceae</taxon>
        <taxon>Candidatus Entotheonella</taxon>
    </lineage>
</organism>
<dbReference type="Pfam" id="PF07394">
    <property type="entry name" value="DUF1501"/>
    <property type="match status" value="1"/>
</dbReference>